<gene>
    <name evidence="1" type="ORF">COX64_04165</name>
</gene>
<dbReference type="EMBL" id="PFQB01000104">
    <property type="protein sequence ID" value="PJA12744.1"/>
    <property type="molecule type" value="Genomic_DNA"/>
</dbReference>
<accession>A0A2M7W106</accession>
<evidence type="ECO:0000313" key="2">
    <source>
        <dbReference type="Proteomes" id="UP000228952"/>
    </source>
</evidence>
<sequence length="267" mass="28259">MYKKILTIAVLMALFFVYGIDKVSALSQVGATASFVLGQPNLNGCATGPNGWSYEKSIGINGTQVSVFDGKLVVPSGNENRVLIYNSIPTQNYVSADVVVGGSTTCSRYPSWDGSELLSTPLGVAYGGNNFLISEAYSNRISVYSHGFPTSNGQIPDVVIGQPERSDSYKSANQGLTVGANTLSLPFSMQIVNGKLIVADRGNNRILIYNSVPTTNNASADIVIGQPNTTSNTVNNGGISASSLNAARGYILMEPSFTFLILEITAY</sequence>
<dbReference type="Gene3D" id="2.120.10.30">
    <property type="entry name" value="TolB, C-terminal domain"/>
    <property type="match status" value="1"/>
</dbReference>
<protein>
    <recommendedName>
        <fullName evidence="3">NHL repeat containing protein</fullName>
    </recommendedName>
</protein>
<dbReference type="AlphaFoldDB" id="A0A2M7W106"/>
<dbReference type="InterPro" id="IPR011042">
    <property type="entry name" value="6-blade_b-propeller_TolB-like"/>
</dbReference>
<evidence type="ECO:0000313" key="1">
    <source>
        <dbReference type="EMBL" id="PJA12744.1"/>
    </source>
</evidence>
<dbReference type="Proteomes" id="UP000228952">
    <property type="component" value="Unassembled WGS sequence"/>
</dbReference>
<proteinExistence type="predicted"/>
<dbReference type="SUPFAM" id="SSF63825">
    <property type="entry name" value="YWTD domain"/>
    <property type="match status" value="1"/>
</dbReference>
<name>A0A2M7W106_9BACT</name>
<evidence type="ECO:0008006" key="3">
    <source>
        <dbReference type="Google" id="ProtNLM"/>
    </source>
</evidence>
<reference evidence="2" key="1">
    <citation type="submission" date="2017-09" db="EMBL/GenBank/DDBJ databases">
        <title>Depth-based differentiation of microbial function through sediment-hosted aquifers and enrichment of novel symbionts in the deep terrestrial subsurface.</title>
        <authorList>
            <person name="Probst A.J."/>
            <person name="Ladd B."/>
            <person name="Jarett J.K."/>
            <person name="Geller-Mcgrath D.E."/>
            <person name="Sieber C.M.K."/>
            <person name="Emerson J.B."/>
            <person name="Anantharaman K."/>
            <person name="Thomas B.C."/>
            <person name="Malmstrom R."/>
            <person name="Stieglmeier M."/>
            <person name="Klingl A."/>
            <person name="Woyke T."/>
            <person name="Ryan C.M."/>
            <person name="Banfield J.F."/>
        </authorList>
    </citation>
    <scope>NUCLEOTIDE SEQUENCE [LARGE SCALE GENOMIC DNA]</scope>
</reference>
<comment type="caution">
    <text evidence="1">The sequence shown here is derived from an EMBL/GenBank/DDBJ whole genome shotgun (WGS) entry which is preliminary data.</text>
</comment>
<organism evidence="1 2">
    <name type="scientific">Candidatus Dojkabacteria bacterium CG_4_10_14_0_2_um_filter_Dojkabacteria_WS6_41_15</name>
    <dbReference type="NCBI Taxonomy" id="2014249"/>
    <lineage>
        <taxon>Bacteria</taxon>
        <taxon>Candidatus Dojkabacteria</taxon>
    </lineage>
</organism>